<feature type="transmembrane region" description="Helical" evidence="3">
    <location>
        <begin position="64"/>
        <end position="87"/>
    </location>
</feature>
<comment type="similarity">
    <text evidence="1 2">Belongs to the BioY family.</text>
</comment>
<name>A0A1I1FDU1_9ACTN</name>
<keyword evidence="2 3" id="KW-0472">Membrane</keyword>
<keyword evidence="5" id="KW-1185">Reference proteome</keyword>
<proteinExistence type="inferred from homology"/>
<gene>
    <name evidence="4" type="ORF">SAMN05421773_101695</name>
</gene>
<keyword evidence="3" id="KW-0812">Transmembrane</keyword>
<dbReference type="PANTHER" id="PTHR34295">
    <property type="entry name" value="BIOTIN TRANSPORTER BIOY"/>
    <property type="match status" value="1"/>
</dbReference>
<keyword evidence="3" id="KW-1133">Transmembrane helix</keyword>
<feature type="transmembrane region" description="Helical" evidence="3">
    <location>
        <begin position="169"/>
        <end position="189"/>
    </location>
</feature>
<dbReference type="PIRSF" id="PIRSF016661">
    <property type="entry name" value="BioY"/>
    <property type="match status" value="1"/>
</dbReference>
<protein>
    <recommendedName>
        <fullName evidence="2">Biotin transporter</fullName>
    </recommendedName>
</protein>
<accession>A0A1I1FDU1</accession>
<evidence type="ECO:0000256" key="2">
    <source>
        <dbReference type="PIRNR" id="PIRNR016661"/>
    </source>
</evidence>
<dbReference type="OrthoDB" id="1496139at2"/>
<dbReference type="GO" id="GO:0015225">
    <property type="term" value="F:biotin transmembrane transporter activity"/>
    <property type="evidence" value="ECO:0007669"/>
    <property type="project" value="UniProtKB-UniRule"/>
</dbReference>
<dbReference type="AlphaFoldDB" id="A0A1I1FDU1"/>
<evidence type="ECO:0000256" key="3">
    <source>
        <dbReference type="SAM" id="Phobius"/>
    </source>
</evidence>
<reference evidence="4 5" key="1">
    <citation type="submission" date="2016-10" db="EMBL/GenBank/DDBJ databases">
        <authorList>
            <person name="de Groot N.N."/>
        </authorList>
    </citation>
    <scope>NUCLEOTIDE SEQUENCE [LARGE SCALE GENOMIC DNA]</scope>
    <source>
        <strain evidence="4 5">CGMCC 4.5739</strain>
    </source>
</reference>
<dbReference type="PANTHER" id="PTHR34295:SF1">
    <property type="entry name" value="BIOTIN TRANSPORTER BIOY"/>
    <property type="match status" value="1"/>
</dbReference>
<dbReference type="STRING" id="910347.SAMN05421773_101695"/>
<evidence type="ECO:0000313" key="5">
    <source>
        <dbReference type="Proteomes" id="UP000199207"/>
    </source>
</evidence>
<dbReference type="Proteomes" id="UP000199207">
    <property type="component" value="Unassembled WGS sequence"/>
</dbReference>
<feature type="transmembrane region" description="Helical" evidence="3">
    <location>
        <begin position="137"/>
        <end position="157"/>
    </location>
</feature>
<dbReference type="Pfam" id="PF02632">
    <property type="entry name" value="BioY"/>
    <property type="match status" value="1"/>
</dbReference>
<evidence type="ECO:0000256" key="1">
    <source>
        <dbReference type="ARBA" id="ARBA00010692"/>
    </source>
</evidence>
<feature type="transmembrane region" description="Helical" evidence="3">
    <location>
        <begin position="107"/>
        <end position="125"/>
    </location>
</feature>
<keyword evidence="2" id="KW-1003">Cell membrane</keyword>
<dbReference type="InterPro" id="IPR003784">
    <property type="entry name" value="BioY"/>
</dbReference>
<keyword evidence="2" id="KW-0813">Transport</keyword>
<dbReference type="GO" id="GO:0005886">
    <property type="term" value="C:plasma membrane"/>
    <property type="evidence" value="ECO:0007669"/>
    <property type="project" value="UniProtKB-SubCell"/>
</dbReference>
<dbReference type="RefSeq" id="WP_093837058.1">
    <property type="nucleotide sequence ID" value="NZ_FOLM01000001.1"/>
</dbReference>
<organism evidence="4 5">
    <name type="scientific">Streptomyces aidingensis</name>
    <dbReference type="NCBI Taxonomy" id="910347"/>
    <lineage>
        <taxon>Bacteria</taxon>
        <taxon>Bacillati</taxon>
        <taxon>Actinomycetota</taxon>
        <taxon>Actinomycetes</taxon>
        <taxon>Kitasatosporales</taxon>
        <taxon>Streptomycetaceae</taxon>
        <taxon>Streptomyces</taxon>
    </lineage>
</organism>
<dbReference type="Gene3D" id="1.10.1760.20">
    <property type="match status" value="1"/>
</dbReference>
<dbReference type="EMBL" id="FOLM01000001">
    <property type="protein sequence ID" value="SFB97535.1"/>
    <property type="molecule type" value="Genomic_DNA"/>
</dbReference>
<evidence type="ECO:0000313" key="4">
    <source>
        <dbReference type="EMBL" id="SFB97535.1"/>
    </source>
</evidence>
<sequence>MSTAVVTSARPGAVLADLLPAATAARARVRDAALVLGGAALTGVAAQFSVPVPGSPVPVSGQTFAVLLVGAAYGPVRAALSLLLYAAAGMAGMPWFAEGASGWSMPTLGYIIGFVVAAAVTGGLARRGGDRTVLRTAGTMAVGSLIIYAFGVPYLALDTGMSLTAAADAGMVPFLFGDALKAALAMGLLPVAWRLAGRGGPGGAGRPGKD</sequence>
<comment type="subcellular location">
    <subcellularLocation>
        <location evidence="2">Cell membrane</location>
        <topology evidence="2">Multi-pass membrane protein</topology>
    </subcellularLocation>
</comment>